<dbReference type="GO" id="GO:0003677">
    <property type="term" value="F:DNA binding"/>
    <property type="evidence" value="ECO:0007669"/>
    <property type="project" value="InterPro"/>
</dbReference>
<dbReference type="EMBL" id="JACHGY010000001">
    <property type="protein sequence ID" value="MBB6428856.1"/>
    <property type="molecule type" value="Genomic_DNA"/>
</dbReference>
<dbReference type="InterPro" id="IPR036388">
    <property type="entry name" value="WH-like_DNA-bd_sf"/>
</dbReference>
<accession>A0A7X0H681</accession>
<dbReference type="InterPro" id="IPR000792">
    <property type="entry name" value="Tscrpt_reg_LuxR_C"/>
</dbReference>
<comment type="caution">
    <text evidence="2">The sequence shown here is derived from an EMBL/GenBank/DDBJ whole genome shotgun (WGS) entry which is preliminary data.</text>
</comment>
<dbReference type="Pfam" id="PF00196">
    <property type="entry name" value="GerE"/>
    <property type="match status" value="1"/>
</dbReference>
<reference evidence="2 3" key="1">
    <citation type="submission" date="2020-08" db="EMBL/GenBank/DDBJ databases">
        <title>Genomic Encyclopedia of Type Strains, Phase IV (KMG-IV): sequencing the most valuable type-strain genomes for metagenomic binning, comparative biology and taxonomic classification.</title>
        <authorList>
            <person name="Goeker M."/>
        </authorList>
    </citation>
    <scope>NUCLEOTIDE SEQUENCE [LARGE SCALE GENOMIC DNA]</scope>
    <source>
        <strain evidence="2 3">DSM 103725</strain>
    </source>
</reference>
<dbReference type="SUPFAM" id="SSF55781">
    <property type="entry name" value="GAF domain-like"/>
    <property type="match status" value="1"/>
</dbReference>
<gene>
    <name evidence="2" type="ORF">HNQ40_000662</name>
</gene>
<dbReference type="GO" id="GO:0006355">
    <property type="term" value="P:regulation of DNA-templated transcription"/>
    <property type="evidence" value="ECO:0007669"/>
    <property type="project" value="InterPro"/>
</dbReference>
<feature type="domain" description="HTH luxR-type" evidence="1">
    <location>
        <begin position="1"/>
        <end position="35"/>
    </location>
</feature>
<keyword evidence="3" id="KW-1185">Reference proteome</keyword>
<dbReference type="AlphaFoldDB" id="A0A7X0H681"/>
<sequence length="245" mass="26721">MFRSQKTIETHRQSLGRKLGASNRVELARIAIQVGLAPLEGVDAVPPLISERDPRGQLSEDPHAAELVRRIEWACTSMVGMNYAQMLCKTLSQELGTTGAGLMFCEHDLGTMRSVAMTYRGALVDEVRFPFVGSPCEASIERDFYQCEGNFPEVFPTHAAQSSFEVASYVGVRLDDPLSQETIGTLVAVLDDPAASFNPATETVLRICAERAAAELGQMKLIDSLQRSVESLEQRLADLQAAGSE</sequence>
<dbReference type="InterPro" id="IPR016032">
    <property type="entry name" value="Sig_transdc_resp-reg_C-effctor"/>
</dbReference>
<dbReference type="Gene3D" id="1.10.10.10">
    <property type="entry name" value="Winged helix-like DNA-binding domain superfamily/Winged helix DNA-binding domain"/>
    <property type="match status" value="1"/>
</dbReference>
<dbReference type="PROSITE" id="PS50043">
    <property type="entry name" value="HTH_LUXR_2"/>
    <property type="match status" value="1"/>
</dbReference>
<evidence type="ECO:0000259" key="1">
    <source>
        <dbReference type="PROSITE" id="PS50043"/>
    </source>
</evidence>
<name>A0A7X0H681_9BACT</name>
<organism evidence="2 3">
    <name type="scientific">Algisphaera agarilytica</name>
    <dbReference type="NCBI Taxonomy" id="1385975"/>
    <lineage>
        <taxon>Bacteria</taxon>
        <taxon>Pseudomonadati</taxon>
        <taxon>Planctomycetota</taxon>
        <taxon>Phycisphaerae</taxon>
        <taxon>Phycisphaerales</taxon>
        <taxon>Phycisphaeraceae</taxon>
        <taxon>Algisphaera</taxon>
    </lineage>
</organism>
<protein>
    <recommendedName>
        <fullName evidence="1">HTH luxR-type domain-containing protein</fullName>
    </recommendedName>
</protein>
<dbReference type="Proteomes" id="UP000541810">
    <property type="component" value="Unassembled WGS sequence"/>
</dbReference>
<proteinExistence type="predicted"/>
<dbReference type="SUPFAM" id="SSF46894">
    <property type="entry name" value="C-terminal effector domain of the bipartite response regulators"/>
    <property type="match status" value="1"/>
</dbReference>
<evidence type="ECO:0000313" key="2">
    <source>
        <dbReference type="EMBL" id="MBB6428856.1"/>
    </source>
</evidence>
<evidence type="ECO:0000313" key="3">
    <source>
        <dbReference type="Proteomes" id="UP000541810"/>
    </source>
</evidence>